<dbReference type="RefSeq" id="WP_115500921.1">
    <property type="nucleotide sequence ID" value="NZ_JACRTI010000058.1"/>
</dbReference>
<evidence type="ECO:0000313" key="1">
    <source>
        <dbReference type="EMBL" id="MBC8603432.1"/>
    </source>
</evidence>
<dbReference type="Proteomes" id="UP000256321">
    <property type="component" value="Unassembled WGS sequence"/>
</dbReference>
<protein>
    <submittedName>
        <fullName evidence="2">Uncharacterized protein</fullName>
    </submittedName>
</protein>
<reference evidence="1 4" key="2">
    <citation type="submission" date="2020-08" db="EMBL/GenBank/DDBJ databases">
        <title>Genome public.</title>
        <authorList>
            <person name="Liu C."/>
            <person name="Sun Q."/>
        </authorList>
    </citation>
    <scope>NUCLEOTIDE SEQUENCE [LARGE SCALE GENOMIC DNA]</scope>
    <source>
        <strain evidence="1 4">426_9</strain>
    </source>
</reference>
<dbReference type="EMBL" id="QREV01000058">
    <property type="protein sequence ID" value="RDU47843.1"/>
    <property type="molecule type" value="Genomic_DNA"/>
</dbReference>
<accession>A0A3D8HA19</accession>
<organism evidence="2 3">
    <name type="scientific">Parabacteroides acidifaciens</name>
    <dbReference type="NCBI Taxonomy" id="2290935"/>
    <lineage>
        <taxon>Bacteria</taxon>
        <taxon>Pseudomonadati</taxon>
        <taxon>Bacteroidota</taxon>
        <taxon>Bacteroidia</taxon>
        <taxon>Bacteroidales</taxon>
        <taxon>Tannerellaceae</taxon>
        <taxon>Parabacteroides</taxon>
    </lineage>
</organism>
<dbReference type="Proteomes" id="UP000629596">
    <property type="component" value="Unassembled WGS sequence"/>
</dbReference>
<keyword evidence="4" id="KW-1185">Reference proteome</keyword>
<comment type="caution">
    <text evidence="2">The sequence shown here is derived from an EMBL/GenBank/DDBJ whole genome shotgun (WGS) entry which is preliminary data.</text>
</comment>
<name>A0A3D8HA19_9BACT</name>
<evidence type="ECO:0000313" key="2">
    <source>
        <dbReference type="EMBL" id="RDU47843.1"/>
    </source>
</evidence>
<reference evidence="2 3" key="1">
    <citation type="submission" date="2018-07" db="EMBL/GenBank/DDBJ databases">
        <title>Parabacteroides acidifaciens nov. sp., isolated from human feces.</title>
        <authorList>
            <person name="Wang Y.J."/>
        </authorList>
    </citation>
    <scope>NUCLEOTIDE SEQUENCE [LARGE SCALE GENOMIC DNA]</scope>
    <source>
        <strain evidence="2 3">426-9</strain>
    </source>
</reference>
<evidence type="ECO:0000313" key="4">
    <source>
        <dbReference type="Proteomes" id="UP000629596"/>
    </source>
</evidence>
<dbReference type="EMBL" id="JACRTI010000058">
    <property type="protein sequence ID" value="MBC8603432.1"/>
    <property type="molecule type" value="Genomic_DNA"/>
</dbReference>
<proteinExistence type="predicted"/>
<gene>
    <name evidence="2" type="ORF">DWU89_17505</name>
    <name evidence="1" type="ORF">H8784_17100</name>
</gene>
<evidence type="ECO:0000313" key="3">
    <source>
        <dbReference type="Proteomes" id="UP000256321"/>
    </source>
</evidence>
<sequence>MKKQYAHKPVTIRFRRWSRKGYAAFISVQRAVTIGQLAAHVSERFQVKNGSNHTSVLSFDKTGEEEMMEDKTSRDEVVGDTLSLLFEQAVCLILTVSRPAAAQATQTIKNNISESAEGFSYYMLRAFRAFCLYKYILYDRKA</sequence>
<dbReference type="AlphaFoldDB" id="A0A3D8HA19"/>